<gene>
    <name evidence="2" type="ORF">B0T16DRAFT_393434</name>
</gene>
<protein>
    <submittedName>
        <fullName evidence="2">Uncharacterized protein</fullName>
    </submittedName>
</protein>
<dbReference type="AlphaFoldDB" id="A0AA39XXA9"/>
<evidence type="ECO:0000313" key="2">
    <source>
        <dbReference type="EMBL" id="KAK0641097.1"/>
    </source>
</evidence>
<organism evidence="2 3">
    <name type="scientific">Cercophora newfieldiana</name>
    <dbReference type="NCBI Taxonomy" id="92897"/>
    <lineage>
        <taxon>Eukaryota</taxon>
        <taxon>Fungi</taxon>
        <taxon>Dikarya</taxon>
        <taxon>Ascomycota</taxon>
        <taxon>Pezizomycotina</taxon>
        <taxon>Sordariomycetes</taxon>
        <taxon>Sordariomycetidae</taxon>
        <taxon>Sordariales</taxon>
        <taxon>Lasiosphaeriaceae</taxon>
        <taxon>Cercophora</taxon>
    </lineage>
</organism>
<feature type="compositionally biased region" description="Basic and acidic residues" evidence="1">
    <location>
        <begin position="78"/>
        <end position="88"/>
    </location>
</feature>
<proteinExistence type="predicted"/>
<feature type="compositionally biased region" description="Pro residues" evidence="1">
    <location>
        <begin position="146"/>
        <end position="155"/>
    </location>
</feature>
<accession>A0AA39XXA9</accession>
<comment type="caution">
    <text evidence="2">The sequence shown here is derived from an EMBL/GenBank/DDBJ whole genome shotgun (WGS) entry which is preliminary data.</text>
</comment>
<feature type="compositionally biased region" description="Polar residues" evidence="1">
    <location>
        <begin position="133"/>
        <end position="144"/>
    </location>
</feature>
<feature type="compositionally biased region" description="Low complexity" evidence="1">
    <location>
        <begin position="161"/>
        <end position="171"/>
    </location>
</feature>
<evidence type="ECO:0000256" key="1">
    <source>
        <dbReference type="SAM" id="MobiDB-lite"/>
    </source>
</evidence>
<feature type="region of interest" description="Disordered" evidence="1">
    <location>
        <begin position="39"/>
        <end position="97"/>
    </location>
</feature>
<keyword evidence="3" id="KW-1185">Reference proteome</keyword>
<reference evidence="2" key="1">
    <citation type="submission" date="2023-06" db="EMBL/GenBank/DDBJ databases">
        <title>Genome-scale phylogeny and comparative genomics of the fungal order Sordariales.</title>
        <authorList>
            <consortium name="Lawrence Berkeley National Laboratory"/>
            <person name="Hensen N."/>
            <person name="Bonometti L."/>
            <person name="Westerberg I."/>
            <person name="Brannstrom I.O."/>
            <person name="Guillou S."/>
            <person name="Cros-Aarteil S."/>
            <person name="Calhoun S."/>
            <person name="Haridas S."/>
            <person name="Kuo A."/>
            <person name="Mondo S."/>
            <person name="Pangilinan J."/>
            <person name="Riley R."/>
            <person name="Labutti K."/>
            <person name="Andreopoulos B."/>
            <person name="Lipzen A."/>
            <person name="Chen C."/>
            <person name="Yanf M."/>
            <person name="Daum C."/>
            <person name="Ng V."/>
            <person name="Clum A."/>
            <person name="Steindorff A."/>
            <person name="Ohm R."/>
            <person name="Martin F."/>
            <person name="Silar P."/>
            <person name="Natvig D."/>
            <person name="Lalanne C."/>
            <person name="Gautier V."/>
            <person name="Ament-Velasquez S.L."/>
            <person name="Kruys A."/>
            <person name="Hutchinson M.I."/>
            <person name="Powell A.J."/>
            <person name="Barry K."/>
            <person name="Miller A.N."/>
            <person name="Grigoriev I.V."/>
            <person name="Debuchy R."/>
            <person name="Gladieux P."/>
            <person name="Thoren M.H."/>
            <person name="Johannesson H."/>
        </authorList>
    </citation>
    <scope>NUCLEOTIDE SEQUENCE</scope>
    <source>
        <strain evidence="2">SMH2532-1</strain>
    </source>
</reference>
<dbReference type="EMBL" id="JAULSV010000006">
    <property type="protein sequence ID" value="KAK0641097.1"/>
    <property type="molecule type" value="Genomic_DNA"/>
</dbReference>
<feature type="region of interest" description="Disordered" evidence="1">
    <location>
        <begin position="1"/>
        <end position="23"/>
    </location>
</feature>
<dbReference type="Proteomes" id="UP001174936">
    <property type="component" value="Unassembled WGS sequence"/>
</dbReference>
<feature type="compositionally biased region" description="Polar residues" evidence="1">
    <location>
        <begin position="113"/>
        <end position="123"/>
    </location>
</feature>
<sequence>MEPVSDDPLSSSPGTWAEPGPAVPHAEMRGRAFAFIDKRSSRHPEHMYEKDCSSKRGRVKARVHFATQSRSSFSIRRRYSDGVDDGPHESINQEQTSAESFCWGSSLSQHAKQIDSKTTTTNTRMRDAKAPHQDTQPLPSSVPTAQPEPPGPPDVRPATPSRSSARASRSSWIQADAPNPAGPCYTATSAPFLQNHNHFNYTTCTGRLVSMLDKRDQHDTEIVPFNTFLRPYQISRIFSQVQPSLCTKQSRAFVEQDP</sequence>
<feature type="region of interest" description="Disordered" evidence="1">
    <location>
        <begin position="113"/>
        <end position="175"/>
    </location>
</feature>
<evidence type="ECO:0000313" key="3">
    <source>
        <dbReference type="Proteomes" id="UP001174936"/>
    </source>
</evidence>
<feature type="compositionally biased region" description="Basic and acidic residues" evidence="1">
    <location>
        <begin position="39"/>
        <end position="54"/>
    </location>
</feature>
<name>A0AA39XXA9_9PEZI</name>